<keyword evidence="2" id="KW-1185">Reference proteome</keyword>
<comment type="caution">
    <text evidence="1">The sequence shown here is derived from an EMBL/GenBank/DDBJ whole genome shotgun (WGS) entry which is preliminary data.</text>
</comment>
<evidence type="ECO:0000313" key="1">
    <source>
        <dbReference type="EMBL" id="MFD0930130.1"/>
    </source>
</evidence>
<dbReference type="Proteomes" id="UP001597106">
    <property type="component" value="Unassembled WGS sequence"/>
</dbReference>
<sequence>MLLKHRLAITGLFFFLSTSFVFGESSYGNPVDGRTYLTNGEFKTYNPEGQNVAKNEKVTISNVRLLTGEPDLKERVLVEELDSFIKSAENEAHAILAKNIAPARVLLQFNCQPNHHVVQIASQGNAQEAVLQELYDKTKALTPLKTSGEVIFQVEFNVSP</sequence>
<accession>A0ABW3GHX5</accession>
<dbReference type="RefSeq" id="WP_379076188.1">
    <property type="nucleotide sequence ID" value="NZ_JBHTJW010000002.1"/>
</dbReference>
<gene>
    <name evidence="1" type="ORF">ACFQ1T_10115</name>
</gene>
<name>A0ABW3GHX5_9PROT</name>
<protein>
    <submittedName>
        <fullName evidence="1">Uncharacterized protein</fullName>
    </submittedName>
</protein>
<evidence type="ECO:0000313" key="2">
    <source>
        <dbReference type="Proteomes" id="UP001597106"/>
    </source>
</evidence>
<organism evidence="1 2">
    <name type="scientific">Methylophilus glucosoxydans</name>
    <dbReference type="NCBI Taxonomy" id="752553"/>
    <lineage>
        <taxon>Bacteria</taxon>
        <taxon>Pseudomonadati</taxon>
        <taxon>Pseudomonadota</taxon>
        <taxon>Betaproteobacteria</taxon>
        <taxon>Nitrosomonadales</taxon>
        <taxon>Methylophilaceae</taxon>
        <taxon>Methylophilus</taxon>
    </lineage>
</organism>
<proteinExistence type="predicted"/>
<dbReference type="EMBL" id="JBHTJW010000002">
    <property type="protein sequence ID" value="MFD0930130.1"/>
    <property type="molecule type" value="Genomic_DNA"/>
</dbReference>
<reference evidence="2" key="1">
    <citation type="journal article" date="2019" name="Int. J. Syst. Evol. Microbiol.">
        <title>The Global Catalogue of Microorganisms (GCM) 10K type strain sequencing project: providing services to taxonomists for standard genome sequencing and annotation.</title>
        <authorList>
            <consortium name="The Broad Institute Genomics Platform"/>
            <consortium name="The Broad Institute Genome Sequencing Center for Infectious Disease"/>
            <person name="Wu L."/>
            <person name="Ma J."/>
        </authorList>
    </citation>
    <scope>NUCLEOTIDE SEQUENCE [LARGE SCALE GENOMIC DNA]</scope>
    <source>
        <strain evidence="2">CCUG 59685</strain>
    </source>
</reference>